<proteinExistence type="predicted"/>
<reference evidence="1" key="2">
    <citation type="journal article" date="2015" name="Data Brief">
        <title>Shoot transcriptome of the giant reed, Arundo donax.</title>
        <authorList>
            <person name="Barrero R.A."/>
            <person name="Guerrero F.D."/>
            <person name="Moolhuijzen P."/>
            <person name="Goolsby J.A."/>
            <person name="Tidwell J."/>
            <person name="Bellgard S.E."/>
            <person name="Bellgard M.I."/>
        </authorList>
    </citation>
    <scope>NUCLEOTIDE SEQUENCE</scope>
    <source>
        <tissue evidence="1">Shoot tissue taken approximately 20 cm above the soil surface</tissue>
    </source>
</reference>
<reference evidence="1" key="1">
    <citation type="submission" date="2014-09" db="EMBL/GenBank/DDBJ databases">
        <authorList>
            <person name="Magalhaes I.L.F."/>
            <person name="Oliveira U."/>
            <person name="Santos F.R."/>
            <person name="Vidigal T.H.D.A."/>
            <person name="Brescovit A.D."/>
            <person name="Santos A.J."/>
        </authorList>
    </citation>
    <scope>NUCLEOTIDE SEQUENCE</scope>
    <source>
        <tissue evidence="1">Shoot tissue taken approximately 20 cm above the soil surface</tissue>
    </source>
</reference>
<sequence length="34" mass="3901">MAMFSLGRYRGSFPDQFYLSNSRSTTGLIHSLLF</sequence>
<accession>A0A0A9EN47</accession>
<organism evidence="1">
    <name type="scientific">Arundo donax</name>
    <name type="common">Giant reed</name>
    <name type="synonym">Donax arundinaceus</name>
    <dbReference type="NCBI Taxonomy" id="35708"/>
    <lineage>
        <taxon>Eukaryota</taxon>
        <taxon>Viridiplantae</taxon>
        <taxon>Streptophyta</taxon>
        <taxon>Embryophyta</taxon>
        <taxon>Tracheophyta</taxon>
        <taxon>Spermatophyta</taxon>
        <taxon>Magnoliopsida</taxon>
        <taxon>Liliopsida</taxon>
        <taxon>Poales</taxon>
        <taxon>Poaceae</taxon>
        <taxon>PACMAD clade</taxon>
        <taxon>Arundinoideae</taxon>
        <taxon>Arundineae</taxon>
        <taxon>Arundo</taxon>
    </lineage>
</organism>
<name>A0A0A9EN47_ARUDO</name>
<evidence type="ECO:0000313" key="1">
    <source>
        <dbReference type="EMBL" id="JAD99290.1"/>
    </source>
</evidence>
<protein>
    <submittedName>
        <fullName evidence="1">Uncharacterized protein</fullName>
    </submittedName>
</protein>
<dbReference type="AlphaFoldDB" id="A0A0A9EN47"/>
<dbReference type="EMBL" id="GBRH01198605">
    <property type="protein sequence ID" value="JAD99290.1"/>
    <property type="molecule type" value="Transcribed_RNA"/>
</dbReference>